<gene>
    <name evidence="1" type="ORF">METZ01_LOCUS446406</name>
</gene>
<evidence type="ECO:0000313" key="1">
    <source>
        <dbReference type="EMBL" id="SVD93552.1"/>
    </source>
</evidence>
<protein>
    <submittedName>
        <fullName evidence="1">Uncharacterized protein</fullName>
    </submittedName>
</protein>
<organism evidence="1">
    <name type="scientific">marine metagenome</name>
    <dbReference type="NCBI Taxonomy" id="408172"/>
    <lineage>
        <taxon>unclassified sequences</taxon>
        <taxon>metagenomes</taxon>
        <taxon>ecological metagenomes</taxon>
    </lineage>
</organism>
<proteinExistence type="predicted"/>
<reference evidence="1" key="1">
    <citation type="submission" date="2018-05" db="EMBL/GenBank/DDBJ databases">
        <authorList>
            <person name="Lanie J.A."/>
            <person name="Ng W.-L."/>
            <person name="Kazmierczak K.M."/>
            <person name="Andrzejewski T.M."/>
            <person name="Davidsen T.M."/>
            <person name="Wayne K.J."/>
            <person name="Tettelin H."/>
            <person name="Glass J.I."/>
            <person name="Rusch D."/>
            <person name="Podicherti R."/>
            <person name="Tsui H.-C.T."/>
            <person name="Winkler M.E."/>
        </authorList>
    </citation>
    <scope>NUCLEOTIDE SEQUENCE</scope>
</reference>
<accession>A0A382ZDK8</accession>
<dbReference type="AlphaFoldDB" id="A0A382ZDK8"/>
<dbReference type="EMBL" id="UINC01183023">
    <property type="protein sequence ID" value="SVD93552.1"/>
    <property type="molecule type" value="Genomic_DNA"/>
</dbReference>
<name>A0A382ZDK8_9ZZZZ</name>
<sequence length="25" mass="2756">MTVQLRHVDKILDRVFGETTGLAGV</sequence>